<comment type="caution">
    <text evidence="2">The sequence shown here is derived from an EMBL/GenBank/DDBJ whole genome shotgun (WGS) entry which is preliminary data.</text>
</comment>
<keyword evidence="1" id="KW-0472">Membrane</keyword>
<keyword evidence="1" id="KW-1133">Transmembrane helix</keyword>
<dbReference type="Proteomes" id="UP000257030">
    <property type="component" value="Unassembled WGS sequence"/>
</dbReference>
<proteinExistence type="predicted"/>
<evidence type="ECO:0000256" key="1">
    <source>
        <dbReference type="SAM" id="Phobius"/>
    </source>
</evidence>
<sequence>NMYRIYEALGDEKNREKYYTEYQKEYTQYNDVNNKGLLKAVDLILDEKKGEDRIAKERAIKFTSIASGTLLILLISLIYFYFRNKKMKKKKLKLILQKDILIKEKQKLESEKISISKKANENQFNELISLAKNNSPEFLVLFEELYPNFVKNLKEINPKIR</sequence>
<keyword evidence="1" id="KW-0812">Transmembrane</keyword>
<feature type="non-terminal residue" evidence="2">
    <location>
        <position position="161"/>
    </location>
</feature>
<feature type="non-terminal residue" evidence="2">
    <location>
        <position position="1"/>
    </location>
</feature>
<evidence type="ECO:0000313" key="2">
    <source>
        <dbReference type="EMBL" id="REC70180.1"/>
    </source>
</evidence>
<feature type="transmembrane region" description="Helical" evidence="1">
    <location>
        <begin position="62"/>
        <end position="82"/>
    </location>
</feature>
<organism evidence="2 3">
    <name type="scientific">Chryseobacterium elymi</name>
    <dbReference type="NCBI Taxonomy" id="395936"/>
    <lineage>
        <taxon>Bacteria</taxon>
        <taxon>Pseudomonadati</taxon>
        <taxon>Bacteroidota</taxon>
        <taxon>Flavobacteriia</taxon>
        <taxon>Flavobacteriales</taxon>
        <taxon>Weeksellaceae</taxon>
        <taxon>Chryseobacterium group</taxon>
        <taxon>Chryseobacterium</taxon>
    </lineage>
</organism>
<evidence type="ECO:0000313" key="3">
    <source>
        <dbReference type="Proteomes" id="UP000257030"/>
    </source>
</evidence>
<name>A0A3D9CWM7_9FLAO</name>
<gene>
    <name evidence="2" type="ORF">DRF60_20900</name>
</gene>
<reference evidence="2 3" key="1">
    <citation type="journal article" date="2010" name="Syst. Appl. Microbiol.">
        <title>Four new species of Chryseobacterium from the rhizosphere of coastal sand dune plants, Chryseobacterium elymi sp. nov., Chryseobacterium hagamense sp. nov., Chryseobacterium lathyri sp. nov. and Chryseobacterium rhizosphaerae sp. nov.</title>
        <authorList>
            <person name="Cho S.H."/>
            <person name="Lee K.S."/>
            <person name="Shin D.S."/>
            <person name="Han J.H."/>
            <person name="Park K.S."/>
            <person name="Lee C.H."/>
            <person name="Park K.H."/>
            <person name="Kim S.B."/>
        </authorList>
    </citation>
    <scope>NUCLEOTIDE SEQUENCE [LARGE SCALE GENOMIC DNA]</scope>
    <source>
        <strain evidence="2 3">KCTC 22547</strain>
    </source>
</reference>
<dbReference type="AlphaFoldDB" id="A0A3D9CWM7"/>
<protein>
    <submittedName>
        <fullName evidence="2">Uncharacterized protein</fullName>
    </submittedName>
</protein>
<keyword evidence="3" id="KW-1185">Reference proteome</keyword>
<dbReference type="EMBL" id="QNUH01000071">
    <property type="protein sequence ID" value="REC70180.1"/>
    <property type="molecule type" value="Genomic_DNA"/>
</dbReference>
<accession>A0A3D9CWM7</accession>